<dbReference type="Proteomes" id="UP001178275">
    <property type="component" value="Unassembled WGS sequence"/>
</dbReference>
<name>A0AA90PJ01_9BACI</name>
<evidence type="ECO:0000313" key="2">
    <source>
        <dbReference type="Proteomes" id="UP001178275"/>
    </source>
</evidence>
<organism evidence="1 2">
    <name type="scientific">Peribacillus frigoritolerans</name>
    <dbReference type="NCBI Taxonomy" id="450367"/>
    <lineage>
        <taxon>Bacteria</taxon>
        <taxon>Bacillati</taxon>
        <taxon>Bacillota</taxon>
        <taxon>Bacilli</taxon>
        <taxon>Bacillales</taxon>
        <taxon>Bacillaceae</taxon>
        <taxon>Peribacillus</taxon>
    </lineage>
</organism>
<gene>
    <name evidence="1" type="ORF">Q8G36_20140</name>
</gene>
<accession>A0AA90PJ01</accession>
<dbReference type="RefSeq" id="WP_305161602.1">
    <property type="nucleotide sequence ID" value="NZ_JAUUTW010000024.1"/>
</dbReference>
<evidence type="ECO:0000313" key="1">
    <source>
        <dbReference type="EMBL" id="MDP1453280.1"/>
    </source>
</evidence>
<dbReference type="EMBL" id="JAUUTW010000024">
    <property type="protein sequence ID" value="MDP1453280.1"/>
    <property type="molecule type" value="Genomic_DNA"/>
</dbReference>
<dbReference type="AlphaFoldDB" id="A0AA90PJ01"/>
<proteinExistence type="predicted"/>
<comment type="caution">
    <text evidence="1">The sequence shown here is derived from an EMBL/GenBank/DDBJ whole genome shotgun (WGS) entry which is preliminary data.</text>
</comment>
<reference evidence="1" key="1">
    <citation type="submission" date="2023-07" db="EMBL/GenBank/DDBJ databases">
        <title>Murine gut Bacillus species.</title>
        <authorList>
            <person name="Gutman E."/>
            <person name="Hashuel R."/>
            <person name="Litvak Y."/>
        </authorList>
    </citation>
    <scope>NUCLEOTIDE SEQUENCE</scope>
    <source>
        <strain evidence="1">RU293</strain>
    </source>
</reference>
<protein>
    <submittedName>
        <fullName evidence="1">Uncharacterized protein</fullName>
    </submittedName>
</protein>
<sequence length="79" mass="9266">MLNEEDFISFVEKIVSLSNKFNLEVTQSIPVEWGVSKEESKALYKFLVEQKSHLPNLITNFIDQYKSNMVNKKDKVKKK</sequence>